<sequence>MTQRSRRKTPEQDAIDHIILGRDKPFLEARFINTFKGKLSHTEVCGGAREAGTEHRTTANTSGDKMCHHVLTSAVISSLDNYHDCTGPVSSLKWIGFTCKLCSTSWHKTCFIKNNESPMKDICLSSNEGSVSDKDYIPETASSSDGSSADEDCPPDSEANTDWDHLIATIRDSKPPHCKTAPTVSTKNCVEQQDTDATTSDKFQLHEHFIPDMASSSDNEPTTSNPQNLTTAVTESHYSERILNLKNNELDQLANFLGHDIRVHRDFYRLPEATIEIAKISKILLAMEKGSLAAYQGKSLDEIEIEDELEPDLEEVQGETLMETMKMMETWNMMEMRKKTMKSQILHME</sequence>
<gene>
    <name evidence="2" type="ORF">JOQ06_017848</name>
</gene>
<protein>
    <submittedName>
        <fullName evidence="2">Uncharacterized protein</fullName>
    </submittedName>
</protein>
<comment type="caution">
    <text evidence="2">The sequence shown here is derived from an EMBL/GenBank/DDBJ whole genome shotgun (WGS) entry which is preliminary data.</text>
</comment>
<dbReference type="Proteomes" id="UP001219934">
    <property type="component" value="Unassembled WGS sequence"/>
</dbReference>
<name>A0AAD6AI27_9TELE</name>
<feature type="compositionally biased region" description="Acidic residues" evidence="1">
    <location>
        <begin position="148"/>
        <end position="161"/>
    </location>
</feature>
<organism evidence="2 3">
    <name type="scientific">Pogonophryne albipinna</name>
    <dbReference type="NCBI Taxonomy" id="1090488"/>
    <lineage>
        <taxon>Eukaryota</taxon>
        <taxon>Metazoa</taxon>
        <taxon>Chordata</taxon>
        <taxon>Craniata</taxon>
        <taxon>Vertebrata</taxon>
        <taxon>Euteleostomi</taxon>
        <taxon>Actinopterygii</taxon>
        <taxon>Neopterygii</taxon>
        <taxon>Teleostei</taxon>
        <taxon>Neoteleostei</taxon>
        <taxon>Acanthomorphata</taxon>
        <taxon>Eupercaria</taxon>
        <taxon>Perciformes</taxon>
        <taxon>Notothenioidei</taxon>
        <taxon>Pogonophryne</taxon>
    </lineage>
</organism>
<evidence type="ECO:0000256" key="1">
    <source>
        <dbReference type="SAM" id="MobiDB-lite"/>
    </source>
</evidence>
<evidence type="ECO:0000313" key="3">
    <source>
        <dbReference type="Proteomes" id="UP001219934"/>
    </source>
</evidence>
<accession>A0AAD6AI27</accession>
<evidence type="ECO:0000313" key="2">
    <source>
        <dbReference type="EMBL" id="KAJ4925111.1"/>
    </source>
</evidence>
<reference evidence="2" key="1">
    <citation type="submission" date="2022-11" db="EMBL/GenBank/DDBJ databases">
        <title>Chromosome-level genome of Pogonophryne albipinna.</title>
        <authorList>
            <person name="Jo E."/>
        </authorList>
    </citation>
    <scope>NUCLEOTIDE SEQUENCE</scope>
    <source>
        <strain evidence="2">SGF0006</strain>
        <tissue evidence="2">Muscle</tissue>
    </source>
</reference>
<keyword evidence="3" id="KW-1185">Reference proteome</keyword>
<feature type="region of interest" description="Disordered" evidence="1">
    <location>
        <begin position="134"/>
        <end position="161"/>
    </location>
</feature>
<dbReference type="AlphaFoldDB" id="A0AAD6AI27"/>
<proteinExistence type="predicted"/>
<dbReference type="EMBL" id="JAPTMU010000021">
    <property type="protein sequence ID" value="KAJ4925111.1"/>
    <property type="molecule type" value="Genomic_DNA"/>
</dbReference>
<dbReference type="PANTHER" id="PTHR33480">
    <property type="entry name" value="SET DOMAIN-CONTAINING PROTEIN-RELATED"/>
    <property type="match status" value="1"/>
</dbReference>
<dbReference type="PANTHER" id="PTHR33480:SF1">
    <property type="entry name" value="TYR RECOMBINASE DOMAIN-CONTAINING PROTEIN"/>
    <property type="match status" value="1"/>
</dbReference>